<proteinExistence type="predicted"/>
<feature type="transmembrane region" description="Helical" evidence="10">
    <location>
        <begin position="369"/>
        <end position="391"/>
    </location>
</feature>
<evidence type="ECO:0000313" key="12">
    <source>
        <dbReference type="Proteomes" id="UP000003973"/>
    </source>
</evidence>
<evidence type="ECO:0000256" key="6">
    <source>
        <dbReference type="ARBA" id="ARBA00023136"/>
    </source>
</evidence>
<gene>
    <name evidence="11" type="ORF">OFAG_01942</name>
</gene>
<keyword evidence="6 10" id="KW-0472">Membrane</keyword>
<evidence type="ECO:0000256" key="1">
    <source>
        <dbReference type="ARBA" id="ARBA00004141"/>
    </source>
</evidence>
<dbReference type="HOGENOM" id="CLU_015263_6_0_4"/>
<evidence type="ECO:0000256" key="10">
    <source>
        <dbReference type="SAM" id="Phobius"/>
    </source>
</evidence>
<evidence type="ECO:0000313" key="11">
    <source>
        <dbReference type="EMBL" id="EEO28789.1"/>
    </source>
</evidence>
<dbReference type="eggNOG" id="COG0038">
    <property type="taxonomic scope" value="Bacteria"/>
</dbReference>
<keyword evidence="2" id="KW-0813">Transport</keyword>
<feature type="transmembrane region" description="Helical" evidence="10">
    <location>
        <begin position="249"/>
        <end position="270"/>
    </location>
</feature>
<reference evidence="11" key="1">
    <citation type="submission" date="2011-10" db="EMBL/GenBank/DDBJ databases">
        <title>The Genome Sequence of Oxalobacter formigenes HOxBLS.</title>
        <authorList>
            <consortium name="The Broad Institute Genome Sequencing Platform"/>
            <person name="Earl A."/>
            <person name="Ward D."/>
            <person name="Feldgarden M."/>
            <person name="Gevers D."/>
            <person name="Allison M.J."/>
            <person name="Humphrey S."/>
            <person name="Young S.K."/>
            <person name="Zeng Q."/>
            <person name="Gargeya S."/>
            <person name="Fitzgerald M."/>
            <person name="Haas B."/>
            <person name="Abouelleil A."/>
            <person name="Alvarado L."/>
            <person name="Arachchi H.M."/>
            <person name="Berlin A."/>
            <person name="Brown A."/>
            <person name="Chapman S.B."/>
            <person name="Chen Z."/>
            <person name="Dunbar C."/>
            <person name="Freedman E."/>
            <person name="Gearin G."/>
            <person name="Goldberg J."/>
            <person name="Griggs A."/>
            <person name="Gujja S."/>
            <person name="Heiman D."/>
            <person name="Howarth C."/>
            <person name="Larson L."/>
            <person name="Lui A."/>
            <person name="MacDonald P.J.P."/>
            <person name="Montmayeur A."/>
            <person name="Murphy C."/>
            <person name="Neiman D."/>
            <person name="Pearson M."/>
            <person name="Priest M."/>
            <person name="Roberts A."/>
            <person name="Saif S."/>
            <person name="Shea T."/>
            <person name="Shenoy N."/>
            <person name="Sisk P."/>
            <person name="Stolte C."/>
            <person name="Sykes S."/>
            <person name="Wortman J."/>
            <person name="Nusbaum C."/>
            <person name="Birren B."/>
        </authorList>
    </citation>
    <scope>NUCLEOTIDE SEQUENCE [LARGE SCALE GENOMIC DNA]</scope>
    <source>
        <strain evidence="11">HOxBLS</strain>
    </source>
</reference>
<evidence type="ECO:0000256" key="7">
    <source>
        <dbReference type="ARBA" id="ARBA00023173"/>
    </source>
</evidence>
<sequence length="459" mass="49120">MLRTCEIEQIMLFPHFDPPHLTKRVIVQKTARYWRRTCAWILAPILIGLAGVGMAEASDYAFELNTWIVTHVPWASIIYMPVGFALIVYIARRFFPGTQGSGIPQTIAVIDDPDHKKKSDLLSLKILFGKIAMLLGGLTLGASIGREGPTVQVGASIMHAFYGYGTLKTAEQRRMLALSGGAAGIAAAFNTPMAGIMFAMEELTKKYIFNAHSPTLLTVILSGLISIALVGNYTYFGYTNESLALLTNIPAILVCGIAGGVIGGLFSLIVQKISVTPPQRIKKVIQEHPLAFAAACGLIVAILGLLTDGTVYGTGYQPTRLTLESDTTFLVWYYGAAKFIATLVSTLSGIPGGLFAPTLSVGAGIGDNVYALFPGLAPHGAIIILVMAAYLSGVTRSPLTSFIITMEMTGSHQMLLSLMAVSLLASLVSKYVSPEPLYHALAKKFEYVPEAKEVPAKAS</sequence>
<keyword evidence="3 10" id="KW-0812">Transmembrane</keyword>
<evidence type="ECO:0000256" key="2">
    <source>
        <dbReference type="ARBA" id="ARBA00022448"/>
    </source>
</evidence>
<dbReference type="EMBL" id="ACDP02000003">
    <property type="protein sequence ID" value="EEO28789.1"/>
    <property type="molecule type" value="Genomic_DNA"/>
</dbReference>
<keyword evidence="8" id="KW-0868">Chloride</keyword>
<dbReference type="Pfam" id="PF00654">
    <property type="entry name" value="Voltage_CLC"/>
    <property type="match status" value="1"/>
</dbReference>
<feature type="transmembrane region" description="Helical" evidence="10">
    <location>
        <begin position="411"/>
        <end position="433"/>
    </location>
</feature>
<protein>
    <recommendedName>
        <fullName evidence="13">Chloride channel protein</fullName>
    </recommendedName>
</protein>
<dbReference type="InterPro" id="IPR014743">
    <property type="entry name" value="Cl-channel_core"/>
</dbReference>
<keyword evidence="9" id="KW-0407">Ion channel</keyword>
<feature type="transmembrane region" description="Helical" evidence="10">
    <location>
        <begin position="207"/>
        <end position="229"/>
    </location>
</feature>
<name>C3X6F3_9BURK</name>
<accession>C3X6F3</accession>
<dbReference type="SUPFAM" id="SSF81340">
    <property type="entry name" value="Clc chloride channel"/>
    <property type="match status" value="1"/>
</dbReference>
<dbReference type="PRINTS" id="PR00762">
    <property type="entry name" value="CLCHANNEL"/>
</dbReference>
<evidence type="ECO:0008006" key="13">
    <source>
        <dbReference type="Google" id="ProtNLM"/>
    </source>
</evidence>
<dbReference type="GO" id="GO:0034707">
    <property type="term" value="C:chloride channel complex"/>
    <property type="evidence" value="ECO:0007669"/>
    <property type="project" value="UniProtKB-KW"/>
</dbReference>
<keyword evidence="5" id="KW-0406">Ion transport</keyword>
<keyword evidence="7" id="KW-0869">Chloride channel</keyword>
<organism evidence="11 12">
    <name type="scientific">Oxalobacter paraformigenes</name>
    <dbReference type="NCBI Taxonomy" id="556268"/>
    <lineage>
        <taxon>Bacteria</taxon>
        <taxon>Pseudomonadati</taxon>
        <taxon>Pseudomonadota</taxon>
        <taxon>Betaproteobacteria</taxon>
        <taxon>Burkholderiales</taxon>
        <taxon>Oxalobacteraceae</taxon>
        <taxon>Oxalobacter</taxon>
    </lineage>
</organism>
<dbReference type="InterPro" id="IPR001807">
    <property type="entry name" value="ClC"/>
</dbReference>
<evidence type="ECO:0000256" key="8">
    <source>
        <dbReference type="ARBA" id="ARBA00023214"/>
    </source>
</evidence>
<feature type="transmembrane region" description="Helical" evidence="10">
    <location>
        <begin position="290"/>
        <end position="312"/>
    </location>
</feature>
<evidence type="ECO:0000256" key="5">
    <source>
        <dbReference type="ARBA" id="ARBA00023065"/>
    </source>
</evidence>
<comment type="subcellular location">
    <subcellularLocation>
        <location evidence="1">Membrane</location>
        <topology evidence="1">Multi-pass membrane protein</topology>
    </subcellularLocation>
</comment>
<keyword evidence="12" id="KW-1185">Reference proteome</keyword>
<feature type="transmembrane region" description="Helical" evidence="10">
    <location>
        <begin position="33"/>
        <end position="52"/>
    </location>
</feature>
<dbReference type="AlphaFoldDB" id="C3X6F3"/>
<keyword evidence="4 10" id="KW-1133">Transmembrane helix</keyword>
<feature type="transmembrane region" description="Helical" evidence="10">
    <location>
        <begin position="176"/>
        <end position="200"/>
    </location>
</feature>
<dbReference type="CDD" id="cd01034">
    <property type="entry name" value="EriC_like"/>
    <property type="match status" value="1"/>
</dbReference>
<evidence type="ECO:0000256" key="9">
    <source>
        <dbReference type="ARBA" id="ARBA00023303"/>
    </source>
</evidence>
<feature type="transmembrane region" description="Helical" evidence="10">
    <location>
        <begin position="72"/>
        <end position="91"/>
    </location>
</feature>
<dbReference type="GO" id="GO:0005254">
    <property type="term" value="F:chloride channel activity"/>
    <property type="evidence" value="ECO:0007669"/>
    <property type="project" value="UniProtKB-KW"/>
</dbReference>
<evidence type="ECO:0000256" key="3">
    <source>
        <dbReference type="ARBA" id="ARBA00022692"/>
    </source>
</evidence>
<dbReference type="InterPro" id="IPR050368">
    <property type="entry name" value="ClC-type_chloride_channel"/>
</dbReference>
<evidence type="ECO:0000256" key="4">
    <source>
        <dbReference type="ARBA" id="ARBA00022989"/>
    </source>
</evidence>
<dbReference type="PANTHER" id="PTHR43427">
    <property type="entry name" value="CHLORIDE CHANNEL PROTEIN CLC-E"/>
    <property type="match status" value="1"/>
</dbReference>
<dbReference type="PANTHER" id="PTHR43427:SF6">
    <property type="entry name" value="CHLORIDE CHANNEL PROTEIN CLC-E"/>
    <property type="match status" value="1"/>
</dbReference>
<comment type="caution">
    <text evidence="11">The sequence shown here is derived from an EMBL/GenBank/DDBJ whole genome shotgun (WGS) entry which is preliminary data.</text>
</comment>
<dbReference type="Gene3D" id="1.10.3080.10">
    <property type="entry name" value="Clc chloride channel"/>
    <property type="match status" value="1"/>
</dbReference>
<feature type="transmembrane region" description="Helical" evidence="10">
    <location>
        <begin position="332"/>
        <end position="357"/>
    </location>
</feature>
<dbReference type="Proteomes" id="UP000003973">
    <property type="component" value="Unassembled WGS sequence"/>
</dbReference>